<sequence>MSEEIVEIVVITPEMATQMLRRNTRNRKLREEHVRDLAGKMARGEFQFNGDAIRWSRQREILDGQHRLHAVARSGVSIRAVVVHGLTSDSQVTMDRQNRRTLGHHLDIMGESNTRTLTATLNLAVQWDRGVRSKLGTSAHRVPSYEEAYDYLTHNPGIRASLDAGKQLASRKIMRAATGAFLHWVFSRINVDATEDFFDRLISGMHVDEDDPVWALRERSKDLRTGKMESPATLVPLACKAWNLYRRGKGVRFLRFRTSGDCPETFPEPR</sequence>
<proteinExistence type="predicted"/>
<reference evidence="1 2" key="1">
    <citation type="submission" date="2019-03" db="EMBL/GenBank/DDBJ databases">
        <title>Genomic Encyclopedia of Type Strains, Phase IV (KMG-IV): sequencing the most valuable type-strain genomes for metagenomic binning, comparative biology and taxonomic classification.</title>
        <authorList>
            <person name="Goeker M."/>
        </authorList>
    </citation>
    <scope>NUCLEOTIDE SEQUENCE [LARGE SCALE GENOMIC DNA]</scope>
    <source>
        <strain evidence="1 2">DSM 45934</strain>
    </source>
</reference>
<keyword evidence="2" id="KW-1185">Reference proteome</keyword>
<name>A0A4R2ISB6_9PSEU</name>
<evidence type="ECO:0008006" key="3">
    <source>
        <dbReference type="Google" id="ProtNLM"/>
    </source>
</evidence>
<dbReference type="EMBL" id="SLWS01000017">
    <property type="protein sequence ID" value="TCO47326.1"/>
    <property type="molecule type" value="Genomic_DNA"/>
</dbReference>
<dbReference type="RefSeq" id="WP_132125627.1">
    <property type="nucleotide sequence ID" value="NZ_SLWS01000017.1"/>
</dbReference>
<dbReference type="AlphaFoldDB" id="A0A4R2ISB6"/>
<dbReference type="Proteomes" id="UP000295680">
    <property type="component" value="Unassembled WGS sequence"/>
</dbReference>
<comment type="caution">
    <text evidence="1">The sequence shown here is derived from an EMBL/GenBank/DDBJ whole genome shotgun (WGS) entry which is preliminary data.</text>
</comment>
<dbReference type="OrthoDB" id="950695at2"/>
<accession>A0A4R2ISB6</accession>
<gene>
    <name evidence="1" type="ORF">EV192_11766</name>
</gene>
<evidence type="ECO:0000313" key="1">
    <source>
        <dbReference type="EMBL" id="TCO47326.1"/>
    </source>
</evidence>
<organism evidence="1 2">
    <name type="scientific">Actinocrispum wychmicini</name>
    <dbReference type="NCBI Taxonomy" id="1213861"/>
    <lineage>
        <taxon>Bacteria</taxon>
        <taxon>Bacillati</taxon>
        <taxon>Actinomycetota</taxon>
        <taxon>Actinomycetes</taxon>
        <taxon>Pseudonocardiales</taxon>
        <taxon>Pseudonocardiaceae</taxon>
        <taxon>Actinocrispum</taxon>
    </lineage>
</organism>
<protein>
    <recommendedName>
        <fullName evidence="3">ParB-like nuclease family protein</fullName>
    </recommendedName>
</protein>
<evidence type="ECO:0000313" key="2">
    <source>
        <dbReference type="Proteomes" id="UP000295680"/>
    </source>
</evidence>